<proteinExistence type="inferred from homology"/>
<evidence type="ECO:0000256" key="1">
    <source>
        <dbReference type="ARBA" id="ARBA00006479"/>
    </source>
</evidence>
<accession>A0A9E6ZG24</accession>
<reference evidence="3" key="1">
    <citation type="journal article" date="2022" name="G3 (Bethesda)">
        <title>Unveiling the complete genome sequence of Alicyclobacillus acidoterrestris DSM 3922T, a taint-producing strain.</title>
        <authorList>
            <person name="Leonardo I.C."/>
            <person name="Barreto Crespo M.T."/>
            <person name="Gaspar F.B."/>
        </authorList>
    </citation>
    <scope>NUCLEOTIDE SEQUENCE [LARGE SCALE GENOMIC DNA]</scope>
    <source>
        <strain evidence="3">DSM 3922</strain>
    </source>
</reference>
<dbReference type="SUPFAM" id="SSF53067">
    <property type="entry name" value="Actin-like ATPase domain"/>
    <property type="match status" value="1"/>
</dbReference>
<organism evidence="2 3">
    <name type="scientific">Alicyclobacillus acidoterrestris (strain ATCC 49025 / DSM 3922 / CIP 106132 / NCIMB 13137 / GD3B)</name>
    <dbReference type="NCBI Taxonomy" id="1356854"/>
    <lineage>
        <taxon>Bacteria</taxon>
        <taxon>Bacillati</taxon>
        <taxon>Bacillota</taxon>
        <taxon>Bacilli</taxon>
        <taxon>Bacillales</taxon>
        <taxon>Alicyclobacillaceae</taxon>
        <taxon>Alicyclobacillus</taxon>
    </lineage>
</organism>
<dbReference type="CDD" id="cd24076">
    <property type="entry name" value="ASKHA_ATPase_ROK_BsXylR-like"/>
    <property type="match status" value="1"/>
</dbReference>
<protein>
    <submittedName>
        <fullName evidence="2">ROK family protein</fullName>
    </submittedName>
</protein>
<dbReference type="InterPro" id="IPR000600">
    <property type="entry name" value="ROK"/>
</dbReference>
<sequence>MVDELISENYVLELGQMPSNGVGRRPVQLQFNPSVGSVIGVELAVDFIKVLLLDLSAHVIASHEEAIQDTQNPHEVIRQMSSMMTSVIANAPASPLGVIGAGIGIPGLVDSARGIVLNAPNLGWKNIELCSILEEALQLPVVLDNEANAGAMGEQLFGAGKGVANMVYVSIGTGIGTGIILNNQLIRGQGGIAGEFGHMTIDRNGPKCSCGNHGCLETYASEKAMIEHFQRLTGMRQPFTQIAALAASGDKNANLAIETAANYLGIGIASLVNGLNPALVVIGNRVGPTADRLIETVDNTVRDRSFTEPYSPASIRNSSLGHLACAIGAASLVLHEHFSGPHV</sequence>
<dbReference type="InterPro" id="IPR043129">
    <property type="entry name" value="ATPase_NBD"/>
</dbReference>
<dbReference type="KEGG" id="aaco:K1I37_18055"/>
<keyword evidence="3" id="KW-1185">Reference proteome</keyword>
<evidence type="ECO:0000313" key="2">
    <source>
        <dbReference type="EMBL" id="UNO48542.1"/>
    </source>
</evidence>
<dbReference type="InterPro" id="IPR049874">
    <property type="entry name" value="ROK_cs"/>
</dbReference>
<dbReference type="PANTHER" id="PTHR18964">
    <property type="entry name" value="ROK (REPRESSOR, ORF, KINASE) FAMILY"/>
    <property type="match status" value="1"/>
</dbReference>
<dbReference type="AlphaFoldDB" id="A0A9E6ZG24"/>
<evidence type="ECO:0000313" key="3">
    <source>
        <dbReference type="Proteomes" id="UP000829401"/>
    </source>
</evidence>
<dbReference type="EMBL" id="CP080467">
    <property type="protein sequence ID" value="UNO48542.1"/>
    <property type="molecule type" value="Genomic_DNA"/>
</dbReference>
<dbReference type="PANTHER" id="PTHR18964:SF149">
    <property type="entry name" value="BIFUNCTIONAL UDP-N-ACETYLGLUCOSAMINE 2-EPIMERASE_N-ACETYLMANNOSAMINE KINASE"/>
    <property type="match status" value="1"/>
</dbReference>
<dbReference type="PROSITE" id="PS01125">
    <property type="entry name" value="ROK"/>
    <property type="match status" value="1"/>
</dbReference>
<gene>
    <name evidence="2" type="ORF">K1I37_18055</name>
</gene>
<dbReference type="Proteomes" id="UP000829401">
    <property type="component" value="Chromosome"/>
</dbReference>
<dbReference type="Pfam" id="PF00480">
    <property type="entry name" value="ROK"/>
    <property type="match status" value="1"/>
</dbReference>
<name>A0A9E6ZG24_ALIAG</name>
<comment type="similarity">
    <text evidence="1">Belongs to the ROK (NagC/XylR) family.</text>
</comment>
<dbReference type="Gene3D" id="3.30.420.40">
    <property type="match status" value="2"/>
</dbReference>